<evidence type="ECO:0000259" key="3">
    <source>
        <dbReference type="Pfam" id="PF01361"/>
    </source>
</evidence>
<evidence type="ECO:0000313" key="5">
    <source>
        <dbReference type="Proteomes" id="UP001055460"/>
    </source>
</evidence>
<dbReference type="InterPro" id="IPR017284">
    <property type="entry name" value="Tautomerase_PptA"/>
</dbReference>
<reference evidence="4" key="1">
    <citation type="submission" date="2022-06" db="EMBL/GenBank/DDBJ databases">
        <title>Physiological and biochemical characterization and genomic elucidation of a strain of the genus Ensifer adhaerens M8 that combines arsenic oxidation and chromium reduction.</title>
        <authorList>
            <person name="Li X."/>
            <person name="Yu c."/>
        </authorList>
    </citation>
    <scope>NUCLEOTIDE SEQUENCE</scope>
    <source>
        <strain evidence="4">M8</strain>
        <plasmid evidence="4">pB</plasmid>
    </source>
</reference>
<evidence type="ECO:0000256" key="1">
    <source>
        <dbReference type="ARBA" id="ARBA00023235"/>
    </source>
</evidence>
<geneLocation type="plasmid" evidence="4 5">
    <name>pB</name>
</geneLocation>
<dbReference type="InterPro" id="IPR014347">
    <property type="entry name" value="Tautomerase/MIF_sf"/>
</dbReference>
<name>A0A9Q9DCU4_ENSAD</name>
<feature type="active site" description="Proton acceptor; via imino nitrogen" evidence="2">
    <location>
        <position position="2"/>
    </location>
</feature>
<dbReference type="GO" id="GO:0005737">
    <property type="term" value="C:cytoplasm"/>
    <property type="evidence" value="ECO:0007669"/>
    <property type="project" value="InterPro"/>
</dbReference>
<dbReference type="SUPFAM" id="SSF55331">
    <property type="entry name" value="Tautomerase/MIF"/>
    <property type="match status" value="1"/>
</dbReference>
<gene>
    <name evidence="4" type="ORF">NE863_31590</name>
</gene>
<evidence type="ECO:0000256" key="2">
    <source>
        <dbReference type="PIRSR" id="PIRSR037799-1"/>
    </source>
</evidence>
<dbReference type="EMBL" id="CP098809">
    <property type="protein sequence ID" value="USJ27038.1"/>
    <property type="molecule type" value="Genomic_DNA"/>
</dbReference>
<dbReference type="Gene3D" id="3.30.429.10">
    <property type="entry name" value="Macrophage Migration Inhibitory Factor"/>
    <property type="match status" value="1"/>
</dbReference>
<keyword evidence="4" id="KW-0614">Plasmid</keyword>
<proteinExistence type="predicted"/>
<feature type="domain" description="4-oxalocrotonate tautomerase-like" evidence="3">
    <location>
        <begin position="2"/>
        <end position="51"/>
    </location>
</feature>
<dbReference type="AlphaFoldDB" id="A0A9Q9DCU4"/>
<dbReference type="InterPro" id="IPR004370">
    <property type="entry name" value="4-OT-like_dom"/>
</dbReference>
<dbReference type="Proteomes" id="UP001055460">
    <property type="component" value="Plasmid pB"/>
</dbReference>
<dbReference type="GO" id="GO:0016862">
    <property type="term" value="F:intramolecular oxidoreductase activity, interconverting keto- and enol-groups"/>
    <property type="evidence" value="ECO:0007669"/>
    <property type="project" value="InterPro"/>
</dbReference>
<dbReference type="PIRSF" id="PIRSF037799">
    <property type="entry name" value="Tautomer_YdcE_prd"/>
    <property type="match status" value="1"/>
</dbReference>
<dbReference type="RefSeq" id="WP_252160933.1">
    <property type="nucleotide sequence ID" value="NZ_CP098809.1"/>
</dbReference>
<dbReference type="Pfam" id="PF01361">
    <property type="entry name" value="Tautomerase"/>
    <property type="match status" value="1"/>
</dbReference>
<sequence>MPHIVVKMFPGRTEEQKQEFAAKVVEAAKTILGSSDASLSVSILEVDPAEWDASVYDPEIVANESTLYKRPGYGALSHS</sequence>
<evidence type="ECO:0000313" key="4">
    <source>
        <dbReference type="EMBL" id="USJ27038.1"/>
    </source>
</evidence>
<protein>
    <submittedName>
        <fullName evidence="4">Tautomerase family protein</fullName>
    </submittedName>
</protein>
<accession>A0A9Q9DCU4</accession>
<keyword evidence="1" id="KW-0413">Isomerase</keyword>
<organism evidence="4 5">
    <name type="scientific">Ensifer adhaerens</name>
    <name type="common">Sinorhizobium morelense</name>
    <dbReference type="NCBI Taxonomy" id="106592"/>
    <lineage>
        <taxon>Bacteria</taxon>
        <taxon>Pseudomonadati</taxon>
        <taxon>Pseudomonadota</taxon>
        <taxon>Alphaproteobacteria</taxon>
        <taxon>Hyphomicrobiales</taxon>
        <taxon>Rhizobiaceae</taxon>
        <taxon>Sinorhizobium/Ensifer group</taxon>
        <taxon>Ensifer</taxon>
    </lineage>
</organism>